<keyword evidence="2 4" id="KW-0808">Transferase</keyword>
<dbReference type="PANTHER" id="PTHR31642">
    <property type="entry name" value="TRICHOTHECENE 3-O-ACETYLTRANSFERASE"/>
    <property type="match status" value="1"/>
</dbReference>
<dbReference type="Pfam" id="PF02458">
    <property type="entry name" value="Transferase"/>
    <property type="match status" value="1"/>
</dbReference>
<accession>A0A1Y5I090</accession>
<protein>
    <submittedName>
        <fullName evidence="4">Putative anthranilate N-benzoyltransferase</fullName>
    </submittedName>
</protein>
<proteinExistence type="inferred from homology"/>
<dbReference type="PANTHER" id="PTHR31642:SF310">
    <property type="entry name" value="FATTY ALCOHOL:CAFFEOYL-COA ACYLTRANSFERASE"/>
    <property type="match status" value="1"/>
</dbReference>
<evidence type="ECO:0000256" key="3">
    <source>
        <dbReference type="SAM" id="MobiDB-lite"/>
    </source>
</evidence>
<reference evidence="4" key="1">
    <citation type="submission" date="2017-04" db="EMBL/GenBank/DDBJ databases">
        <title>Population genomics of picophytoplankton unveils novel chromosome hypervariability.</title>
        <authorList>
            <consortium name="DOE Joint Genome Institute"/>
            <person name="Blanc-Mathieu R."/>
            <person name="Krasovec M."/>
            <person name="Hebrard M."/>
            <person name="Yau S."/>
            <person name="Desgranges E."/>
            <person name="Martin J."/>
            <person name="Schackwitz W."/>
            <person name="Kuo A."/>
            <person name="Salin G."/>
            <person name="Donnadieu C."/>
            <person name="Desdevises Y."/>
            <person name="Sanchez-Ferandin S."/>
            <person name="Moreau H."/>
            <person name="Rivals E."/>
            <person name="Grigoriev I.V."/>
            <person name="Grimsley N."/>
            <person name="Eyre-Walker A."/>
            <person name="Piganeau G."/>
        </authorList>
    </citation>
    <scope>NUCLEOTIDE SEQUENCE [LARGE SCALE GENOMIC DNA]</scope>
    <source>
        <strain evidence="4">RCC 1115</strain>
    </source>
</reference>
<sequence>MSCAGARDIAAIVATRASSRRHHHAHGTAFGVDDRTSTNSVRKSTPSRRGDACARNAGAFTKLIEIPVARGIARAAVAPAKKFFLDGKRATERGSENATVRAPDADRAAYDAAPMQGLSGYDVGEVPFVMQAVCYYEETLDVGVLERGLRTTLGKYPMLAGRLDLRTPGWENKGVKLTNDGVPLRIVRDDDLKFADLPQDYASETRRFLDFSPWIDVMLGDAPLFTAKVTQCAGGGSVLGVCMSHAVSDGQGFIEFLVTWAKASNGEVHPLGDPVFDRCLVAQPAADMSVEEMRAMLSKEGFDNVPSAPMLGTALLAGRRLVPDFLRFPAGNRMMVSISEDNMRLLREASGASNDNEALSAHSWLALADLCQLPKGTPLEHVTVVSGRGGRTGLPDMYFGNAAIGVVTGRVSVGDYSSLAEVRDGLRPGFTKAMMRRNKYLMLTEAAFRAGVNGFDFDIMAFMQGQMVWCNNLVEIYKKLYDLDFGGGGPTLALPPELNDIVQIQCSRPDRATGTPAGANGVEMFINLPPAMMEKLRQPAAIERLAGARDIR</sequence>
<comment type="similarity">
    <text evidence="1">Belongs to the plant acyltransferase family.</text>
</comment>
<evidence type="ECO:0000256" key="1">
    <source>
        <dbReference type="ARBA" id="ARBA00009861"/>
    </source>
</evidence>
<dbReference type="SUPFAM" id="SSF52777">
    <property type="entry name" value="CoA-dependent acyltransferases"/>
    <property type="match status" value="1"/>
</dbReference>
<name>A0A1Y5I090_OSTTA</name>
<dbReference type="GO" id="GO:0016747">
    <property type="term" value="F:acyltransferase activity, transferring groups other than amino-acyl groups"/>
    <property type="evidence" value="ECO:0007669"/>
    <property type="project" value="TreeGrafter"/>
</dbReference>
<dbReference type="Proteomes" id="UP000195557">
    <property type="component" value="Unassembled WGS sequence"/>
</dbReference>
<dbReference type="Gene3D" id="3.30.559.10">
    <property type="entry name" value="Chloramphenicol acetyltransferase-like domain"/>
    <property type="match status" value="2"/>
</dbReference>
<dbReference type="EMBL" id="KZ155838">
    <property type="protein sequence ID" value="OUS42870.1"/>
    <property type="molecule type" value="Genomic_DNA"/>
</dbReference>
<dbReference type="InterPro" id="IPR050317">
    <property type="entry name" value="Plant_Fungal_Acyltransferase"/>
</dbReference>
<gene>
    <name evidence="4" type="ORF">BE221DRAFT_104277</name>
</gene>
<organism evidence="4">
    <name type="scientific">Ostreococcus tauri</name>
    <name type="common">Marine green alga</name>
    <dbReference type="NCBI Taxonomy" id="70448"/>
    <lineage>
        <taxon>Eukaryota</taxon>
        <taxon>Viridiplantae</taxon>
        <taxon>Chlorophyta</taxon>
        <taxon>Mamiellophyceae</taxon>
        <taxon>Mamiellales</taxon>
        <taxon>Bathycoccaceae</taxon>
        <taxon>Ostreococcus</taxon>
    </lineage>
</organism>
<dbReference type="AlphaFoldDB" id="A0A1Y5I090"/>
<evidence type="ECO:0000313" key="4">
    <source>
        <dbReference type="EMBL" id="OUS42870.1"/>
    </source>
</evidence>
<evidence type="ECO:0000256" key="2">
    <source>
        <dbReference type="ARBA" id="ARBA00022679"/>
    </source>
</evidence>
<dbReference type="InterPro" id="IPR023213">
    <property type="entry name" value="CAT-like_dom_sf"/>
</dbReference>
<feature type="region of interest" description="Disordered" evidence="3">
    <location>
        <begin position="17"/>
        <end position="50"/>
    </location>
</feature>